<protein>
    <recommendedName>
        <fullName evidence="4">Glycosyltransferase family 1 protein</fullName>
    </recommendedName>
</protein>
<comment type="caution">
    <text evidence="2">The sequence shown here is derived from an EMBL/GenBank/DDBJ whole genome shotgun (WGS) entry which is preliminary data.</text>
</comment>
<evidence type="ECO:0000256" key="1">
    <source>
        <dbReference type="SAM" id="SignalP"/>
    </source>
</evidence>
<gene>
    <name evidence="2" type="ORF">CTAYLR_005595</name>
</gene>
<dbReference type="AlphaFoldDB" id="A0AAD7U7V3"/>
<organism evidence="2 3">
    <name type="scientific">Chrysophaeum taylorii</name>
    <dbReference type="NCBI Taxonomy" id="2483200"/>
    <lineage>
        <taxon>Eukaryota</taxon>
        <taxon>Sar</taxon>
        <taxon>Stramenopiles</taxon>
        <taxon>Ochrophyta</taxon>
        <taxon>Pelagophyceae</taxon>
        <taxon>Pelagomonadales</taxon>
        <taxon>Pelagomonadaceae</taxon>
        <taxon>Chrysophaeum</taxon>
    </lineage>
</organism>
<proteinExistence type="predicted"/>
<accession>A0AAD7U7V3</accession>
<keyword evidence="1" id="KW-0732">Signal</keyword>
<keyword evidence="3" id="KW-1185">Reference proteome</keyword>
<feature type="chain" id="PRO_5042177626" description="Glycosyltransferase family 1 protein" evidence="1">
    <location>
        <begin position="18"/>
        <end position="297"/>
    </location>
</feature>
<feature type="signal peptide" evidence="1">
    <location>
        <begin position="1"/>
        <end position="17"/>
    </location>
</feature>
<evidence type="ECO:0000313" key="2">
    <source>
        <dbReference type="EMBL" id="KAJ8599846.1"/>
    </source>
</evidence>
<dbReference type="Proteomes" id="UP001230188">
    <property type="component" value="Unassembled WGS sequence"/>
</dbReference>
<reference evidence="2" key="1">
    <citation type="submission" date="2023-01" db="EMBL/GenBank/DDBJ databases">
        <title>Metagenome sequencing of chrysophaentin producing Chrysophaeum taylorii.</title>
        <authorList>
            <person name="Davison J."/>
            <person name="Bewley C."/>
        </authorList>
    </citation>
    <scope>NUCLEOTIDE SEQUENCE</scope>
    <source>
        <strain evidence="2">NIES-1699</strain>
    </source>
</reference>
<evidence type="ECO:0000313" key="3">
    <source>
        <dbReference type="Proteomes" id="UP001230188"/>
    </source>
</evidence>
<sequence>MWSIWAANLVFLETAVALRDAFALIGWPANLAAGTATCPWDNSNDTWVIVGLTLVPLAWPFPARYVVYQMEQLTSSWITERYVALATRALALWEFAPSHLDFWRGRLPAPALFVPCSAPAEFLERPLCVDDSIDVLFYGCHNDRREKIQRNIQASLPGRRIDFYLDFDLFGQNRDAVVATAKIVLNLHYYEHAALEVHRINYLLALGKCVVTEPSSDAYLDALYGTAAVFAPEPHLAHVLSRLLADDKTRRAIERNARHFALSLPVRTAHALLPAANDVLSRAQHHVQHQIPEDTRT</sequence>
<name>A0AAD7U7V3_9STRA</name>
<dbReference type="EMBL" id="JAQMWT010000538">
    <property type="protein sequence ID" value="KAJ8599846.1"/>
    <property type="molecule type" value="Genomic_DNA"/>
</dbReference>
<evidence type="ECO:0008006" key="4">
    <source>
        <dbReference type="Google" id="ProtNLM"/>
    </source>
</evidence>